<proteinExistence type="predicted"/>
<keyword evidence="3" id="KW-1185">Reference proteome</keyword>
<accession>A0A1I5SZ79</accession>
<dbReference type="InterPro" id="IPR024432">
    <property type="entry name" value="Put_RecE_PDDEXK-like_dom"/>
</dbReference>
<reference evidence="2 3" key="1">
    <citation type="submission" date="2016-10" db="EMBL/GenBank/DDBJ databases">
        <authorList>
            <person name="de Groot N.N."/>
        </authorList>
    </citation>
    <scope>NUCLEOTIDE SEQUENCE [LARGE SCALE GENOMIC DNA]</scope>
    <source>
        <strain evidence="3">E92,LMG 26720,CCM 7988</strain>
    </source>
</reference>
<sequence>MGFSDGILKNVDIEAYHEDTEYISSSAIKEASKSLKHFEWYFKIERDRKSYFDFGNAFELALMDVFNKTSEFDDKVFLFDESKRPEPTKSFGCLANKQWKDDMFDTQQYVINTTGKESFETINFMLESAWQDSTIQKILKETDYQTSIFWTDKATGIKLKTRPDVCRENSRTIVDIKTMSDASPSKFARDSSNFEYPLQAAIQMRGVIESGMYDRVDNYYWVCFEKEPPYNAQIYRFPKAEWAFFQNKLDFILSKIAMAREQNKYIGYTDRADNNLGILELEIPVWYKG</sequence>
<dbReference type="Proteomes" id="UP000199306">
    <property type="component" value="Unassembled WGS sequence"/>
</dbReference>
<evidence type="ECO:0000313" key="2">
    <source>
        <dbReference type="EMBL" id="SFP76069.1"/>
    </source>
</evidence>
<dbReference type="STRING" id="1079859.SAMN04515674_105290"/>
<dbReference type="RefSeq" id="WP_092016880.1">
    <property type="nucleotide sequence ID" value="NZ_FOXH01000005.1"/>
</dbReference>
<dbReference type="InterPro" id="IPR011604">
    <property type="entry name" value="PDDEXK-like_dom_sf"/>
</dbReference>
<organism evidence="2 3">
    <name type="scientific">Pseudarcicella hirudinis</name>
    <dbReference type="NCBI Taxonomy" id="1079859"/>
    <lineage>
        <taxon>Bacteria</taxon>
        <taxon>Pseudomonadati</taxon>
        <taxon>Bacteroidota</taxon>
        <taxon>Cytophagia</taxon>
        <taxon>Cytophagales</taxon>
        <taxon>Flectobacillaceae</taxon>
        <taxon>Pseudarcicella</taxon>
    </lineage>
</organism>
<name>A0A1I5SZ79_9BACT</name>
<feature type="domain" description="Putative exodeoxyribonuclease 8 PDDEXK-like" evidence="1">
    <location>
        <begin position="24"/>
        <end position="262"/>
    </location>
</feature>
<dbReference type="EMBL" id="FOXH01000005">
    <property type="protein sequence ID" value="SFP76069.1"/>
    <property type="molecule type" value="Genomic_DNA"/>
</dbReference>
<evidence type="ECO:0000313" key="3">
    <source>
        <dbReference type="Proteomes" id="UP000199306"/>
    </source>
</evidence>
<dbReference type="OrthoDB" id="792901at2"/>
<protein>
    <recommendedName>
        <fullName evidence="1">Putative exodeoxyribonuclease 8 PDDEXK-like domain-containing protein</fullName>
    </recommendedName>
</protein>
<evidence type="ECO:0000259" key="1">
    <source>
        <dbReference type="Pfam" id="PF12684"/>
    </source>
</evidence>
<gene>
    <name evidence="2" type="ORF">SAMN04515674_105290</name>
</gene>
<dbReference type="Pfam" id="PF12684">
    <property type="entry name" value="DUF3799"/>
    <property type="match status" value="1"/>
</dbReference>
<dbReference type="AlphaFoldDB" id="A0A1I5SZ79"/>
<dbReference type="Gene3D" id="3.90.320.10">
    <property type="match status" value="1"/>
</dbReference>